<comment type="similarity">
    <text evidence="1">Belongs to the AfsR/DnrI/RedD regulatory family.</text>
</comment>
<dbReference type="OrthoDB" id="581105at2"/>
<dbReference type="InterPro" id="IPR016032">
    <property type="entry name" value="Sig_transdc_resp-reg_C-effctor"/>
</dbReference>
<dbReference type="PRINTS" id="PR00364">
    <property type="entry name" value="DISEASERSIST"/>
</dbReference>
<protein>
    <submittedName>
        <fullName evidence="9">DNA-binding transcriptional activator of the SARP family</fullName>
    </submittedName>
</protein>
<organism evidence="9 10">
    <name type="scientific">Actinacidiphila paucisporea</name>
    <dbReference type="NCBI Taxonomy" id="310782"/>
    <lineage>
        <taxon>Bacteria</taxon>
        <taxon>Bacillati</taxon>
        <taxon>Actinomycetota</taxon>
        <taxon>Actinomycetes</taxon>
        <taxon>Kitasatosporales</taxon>
        <taxon>Streptomycetaceae</taxon>
        <taxon>Actinacidiphila</taxon>
    </lineage>
</organism>
<dbReference type="InterPro" id="IPR027417">
    <property type="entry name" value="P-loop_NTPase"/>
</dbReference>
<feature type="compositionally biased region" description="Low complexity" evidence="7">
    <location>
        <begin position="261"/>
        <end position="276"/>
    </location>
</feature>
<dbReference type="SUPFAM" id="SSF52540">
    <property type="entry name" value="P-loop containing nucleoside triphosphate hydrolases"/>
    <property type="match status" value="1"/>
</dbReference>
<dbReference type="SMART" id="SM00862">
    <property type="entry name" value="Trans_reg_C"/>
    <property type="match status" value="1"/>
</dbReference>
<name>A0A1M7LJ30_9ACTN</name>
<evidence type="ECO:0000256" key="2">
    <source>
        <dbReference type="ARBA" id="ARBA00023012"/>
    </source>
</evidence>
<dbReference type="Pfam" id="PF03704">
    <property type="entry name" value="BTAD"/>
    <property type="match status" value="1"/>
</dbReference>
<dbReference type="CDD" id="cd15831">
    <property type="entry name" value="BTAD"/>
    <property type="match status" value="1"/>
</dbReference>
<dbReference type="SUPFAM" id="SSF48452">
    <property type="entry name" value="TPR-like"/>
    <property type="match status" value="3"/>
</dbReference>
<dbReference type="PROSITE" id="PS51755">
    <property type="entry name" value="OMPR_PHOB"/>
    <property type="match status" value="1"/>
</dbReference>
<evidence type="ECO:0000256" key="6">
    <source>
        <dbReference type="PROSITE-ProRule" id="PRU01091"/>
    </source>
</evidence>
<dbReference type="Gene3D" id="1.25.40.10">
    <property type="entry name" value="Tetratricopeptide repeat domain"/>
    <property type="match status" value="3"/>
</dbReference>
<dbReference type="SUPFAM" id="SSF46894">
    <property type="entry name" value="C-terminal effector domain of the bipartite response regulators"/>
    <property type="match status" value="1"/>
</dbReference>
<feature type="region of interest" description="Disordered" evidence="7">
    <location>
        <begin position="246"/>
        <end position="286"/>
    </location>
</feature>
<sequence length="1093" mass="116734">MRFALLGPLTVQDRHGTDQPAGPPMTRALLAGLLIAPNRPVPLDRIETALWGERAPATARSSLHNHLTRLRRALGEQDRIKAAPQGSLVLRVGDGELDTADFSRRLDAARTARLAGDWAAVTRETQAALGLWRGTPLSEFPRLAALESARVGGWQEARLQAVEWRCDAEMRQGRPDGLLPELLRMTAEFPLREVFHVQLMQTLHRVGQRAGALEAYQRLRRTLIDELGVEPGPAARAAHQQILADTPARRAAAPPAPAAGPPASAGPVHASPNAAAPGPPSALPRDVAAFSGRDVAVRDLLAAVRDGNDPPPAVAVHAVDGMPGVGKTAFAIHVAHRVAEHFPDGQIFFPLHAHTPGTPPVEPADALTGLLLALGEIPERIPADVAARAGLWRSRLAGRRVLVILDDAASSEQIEPLLPGTPGSTVLVTSRRRLVALRDAVPVSLGVLPPRFAAQLLVAKADRPELAAESGAVAELARLCGYLPLALHLTAARLRHHPSWTAADLVADLGAAKDQLTALATEHTSVATAFRSSWADLSADQKALFRRLGTQPAPDVDAYATAALHDVDLATARRLLEELEDHHLLEELTRGRYRMHDLVREYARGLPPDAGDDAAVRRQLDYYLLAGARAVRPFTQFGLHGLPEPGHRAGELPAMDGPMATTAWMRTERLNLRSAAEYAARNGLSVHAVYLPVVMKEFLRTHGYRQEALALYRTAVDTARAAGDRAGQATCLRDISTFQGPEEAEDSLREALALSRALPDPHGEAIALHLLAGIARVTGRCDTAEDAVRRALQLFIDVGDVRGQAEAWTEASRLQKIAGLYQESTASLERALALSVADSNELGQAAALTALGCLVRSTGDYARALLRYRAALALYRSLDHPVGTATVLADLGDLLRQTGAYGEAARCLEESLDLLSRTSGSLLDRVRALTYRSALSRRAGHVVAAEKDLREALALCTHADSAADRTRALARLAEVQEAAGAHTPALADARAAVDLSRTLHDHRGRAEALTVLGAVLLAEGTPAAIAEAGDCHRQALALARAAQAPYEEMLALEALAGSAPADQAAGHLRQALVLARQLVVPDAERIEARLAAR</sequence>
<dbReference type="AlphaFoldDB" id="A0A1M7LJ30"/>
<dbReference type="InterPro" id="IPR036388">
    <property type="entry name" value="WH-like_DNA-bd_sf"/>
</dbReference>
<dbReference type="InterPro" id="IPR051677">
    <property type="entry name" value="AfsR-DnrI-RedD_regulator"/>
</dbReference>
<dbReference type="GO" id="GO:0003677">
    <property type="term" value="F:DNA binding"/>
    <property type="evidence" value="ECO:0007669"/>
    <property type="project" value="UniProtKB-UniRule"/>
</dbReference>
<evidence type="ECO:0000256" key="5">
    <source>
        <dbReference type="ARBA" id="ARBA00023163"/>
    </source>
</evidence>
<accession>A0A1M7LJ30</accession>
<evidence type="ECO:0000256" key="3">
    <source>
        <dbReference type="ARBA" id="ARBA00023015"/>
    </source>
</evidence>
<dbReference type="GO" id="GO:0006355">
    <property type="term" value="P:regulation of DNA-templated transcription"/>
    <property type="evidence" value="ECO:0007669"/>
    <property type="project" value="InterPro"/>
</dbReference>
<keyword evidence="10" id="KW-1185">Reference proteome</keyword>
<keyword evidence="3" id="KW-0805">Transcription regulation</keyword>
<keyword evidence="2" id="KW-0902">Two-component regulatory system</keyword>
<feature type="DNA-binding region" description="OmpR/PhoB-type" evidence="6">
    <location>
        <begin position="1"/>
        <end position="92"/>
    </location>
</feature>
<dbReference type="Gene3D" id="1.10.10.10">
    <property type="entry name" value="Winged helix-like DNA-binding domain superfamily/Winged helix DNA-binding domain"/>
    <property type="match status" value="1"/>
</dbReference>
<evidence type="ECO:0000256" key="4">
    <source>
        <dbReference type="ARBA" id="ARBA00023125"/>
    </source>
</evidence>
<keyword evidence="5" id="KW-0804">Transcription</keyword>
<dbReference type="GO" id="GO:0000160">
    <property type="term" value="P:phosphorelay signal transduction system"/>
    <property type="evidence" value="ECO:0007669"/>
    <property type="project" value="UniProtKB-KW"/>
</dbReference>
<dbReference type="PANTHER" id="PTHR35807:SF1">
    <property type="entry name" value="TRANSCRIPTIONAL REGULATOR REDD"/>
    <property type="match status" value="1"/>
</dbReference>
<dbReference type="InterPro" id="IPR005158">
    <property type="entry name" value="BTAD"/>
</dbReference>
<evidence type="ECO:0000313" key="10">
    <source>
        <dbReference type="Proteomes" id="UP000184111"/>
    </source>
</evidence>
<keyword evidence="4 6" id="KW-0238">DNA-binding</keyword>
<feature type="region of interest" description="Disordered" evidence="7">
    <location>
        <begin position="1"/>
        <end position="21"/>
    </location>
</feature>
<evidence type="ECO:0000256" key="1">
    <source>
        <dbReference type="ARBA" id="ARBA00005820"/>
    </source>
</evidence>
<evidence type="ECO:0000259" key="8">
    <source>
        <dbReference type="PROSITE" id="PS51755"/>
    </source>
</evidence>
<dbReference type="InterPro" id="IPR011990">
    <property type="entry name" value="TPR-like_helical_dom_sf"/>
</dbReference>
<evidence type="ECO:0000256" key="7">
    <source>
        <dbReference type="SAM" id="MobiDB-lite"/>
    </source>
</evidence>
<dbReference type="RefSeq" id="WP_073500552.1">
    <property type="nucleotide sequence ID" value="NZ_FRBI01000014.1"/>
</dbReference>
<evidence type="ECO:0000313" key="9">
    <source>
        <dbReference type="EMBL" id="SHM78146.1"/>
    </source>
</evidence>
<dbReference type="STRING" id="310782.SAMN05216499_11472"/>
<proteinExistence type="inferred from homology"/>
<dbReference type="PANTHER" id="PTHR35807">
    <property type="entry name" value="TRANSCRIPTIONAL REGULATOR REDD-RELATED"/>
    <property type="match status" value="1"/>
</dbReference>
<dbReference type="Proteomes" id="UP000184111">
    <property type="component" value="Unassembled WGS sequence"/>
</dbReference>
<dbReference type="SMART" id="SM00028">
    <property type="entry name" value="TPR"/>
    <property type="match status" value="6"/>
</dbReference>
<dbReference type="SMART" id="SM01043">
    <property type="entry name" value="BTAD"/>
    <property type="match status" value="1"/>
</dbReference>
<feature type="domain" description="OmpR/PhoB-type" evidence="8">
    <location>
        <begin position="1"/>
        <end position="92"/>
    </location>
</feature>
<dbReference type="InterPro" id="IPR019734">
    <property type="entry name" value="TPR_rpt"/>
</dbReference>
<dbReference type="InterPro" id="IPR001867">
    <property type="entry name" value="OmpR/PhoB-type_DNA-bd"/>
</dbReference>
<gene>
    <name evidence="9" type="ORF">SAMN05216499_11472</name>
</gene>
<reference evidence="9 10" key="1">
    <citation type="submission" date="2016-11" db="EMBL/GenBank/DDBJ databases">
        <authorList>
            <person name="Jaros S."/>
            <person name="Januszkiewicz K."/>
            <person name="Wedrychowicz H."/>
        </authorList>
    </citation>
    <scope>NUCLEOTIDE SEQUENCE [LARGE SCALE GENOMIC DNA]</scope>
    <source>
        <strain evidence="9 10">CGMCC 4.2025</strain>
    </source>
</reference>
<dbReference type="Gene3D" id="3.40.50.300">
    <property type="entry name" value="P-loop containing nucleotide triphosphate hydrolases"/>
    <property type="match status" value="1"/>
</dbReference>
<dbReference type="EMBL" id="FRBI01000014">
    <property type="protein sequence ID" value="SHM78146.1"/>
    <property type="molecule type" value="Genomic_DNA"/>
</dbReference>